<comment type="caution">
    <text evidence="1">The sequence shown here is derived from an EMBL/GenBank/DDBJ whole genome shotgun (WGS) entry which is preliminary data.</text>
</comment>
<dbReference type="Proteomes" id="UP000237061">
    <property type="component" value="Unassembled WGS sequence"/>
</dbReference>
<organism evidence="1 2">
    <name type="scientific">Arthrobacter glacialis</name>
    <dbReference type="NCBI Taxonomy" id="1664"/>
    <lineage>
        <taxon>Bacteria</taxon>
        <taxon>Bacillati</taxon>
        <taxon>Actinomycetota</taxon>
        <taxon>Actinomycetes</taxon>
        <taxon>Micrococcales</taxon>
        <taxon>Micrococcaceae</taxon>
        <taxon>Arthrobacter</taxon>
    </lineage>
</organism>
<gene>
    <name evidence="1" type="ORF">CVS27_03345</name>
</gene>
<name>A0A2S4A090_ARTGL</name>
<reference evidence="1 2" key="1">
    <citation type="submission" date="2018-01" db="EMBL/GenBank/DDBJ databases">
        <title>Arthrobacter sp. nov., from glaciers in China.</title>
        <authorList>
            <person name="Liu Q."/>
            <person name="Xin Y.-H."/>
        </authorList>
    </citation>
    <scope>NUCLEOTIDE SEQUENCE [LARGE SCALE GENOMIC DNA]</scope>
    <source>
        <strain evidence="1 2">HLT2-12-2</strain>
    </source>
</reference>
<evidence type="ECO:0000313" key="1">
    <source>
        <dbReference type="EMBL" id="POH74910.1"/>
    </source>
</evidence>
<sequence length="84" mass="8945">MMAVMTAEPRLPRPMVPAEVPVGLAASLLEDDRGGEVYIHGQLCDVWETGDAAARRCAAVKSMRLHTDSTGEISKALKVSPVAI</sequence>
<dbReference type="EMBL" id="PPXC01000002">
    <property type="protein sequence ID" value="POH74910.1"/>
    <property type="molecule type" value="Genomic_DNA"/>
</dbReference>
<dbReference type="AlphaFoldDB" id="A0A2S4A090"/>
<keyword evidence="2" id="KW-1185">Reference proteome</keyword>
<protein>
    <submittedName>
        <fullName evidence="1">Uncharacterized protein</fullName>
    </submittedName>
</protein>
<proteinExistence type="predicted"/>
<accession>A0A2S4A090</accession>
<evidence type="ECO:0000313" key="2">
    <source>
        <dbReference type="Proteomes" id="UP000237061"/>
    </source>
</evidence>